<dbReference type="AlphaFoldDB" id="A0A0G0WNN7"/>
<accession>A0A0G0WNN7</accession>
<evidence type="ECO:0000313" key="1">
    <source>
        <dbReference type="EMBL" id="KKS13682.1"/>
    </source>
</evidence>
<dbReference type="EMBL" id="LCBN01000020">
    <property type="protein sequence ID" value="KKS13682.1"/>
    <property type="molecule type" value="Genomic_DNA"/>
</dbReference>
<proteinExistence type="predicted"/>
<comment type="caution">
    <text evidence="1">The sequence shown here is derived from an EMBL/GenBank/DDBJ whole genome shotgun (WGS) entry which is preliminary data.</text>
</comment>
<sequence length="120" mass="13541">MVEISVEVDPILPAKLDFLRSYMQGINEGAVYPSIALLLKCLEGITVEAVEDIEPSFTACLEPISIGSTDPRLREDETNSFPFPSKQFVHLLSWPIDRESGMPKIPQNPELYPWERVSHL</sequence>
<gene>
    <name evidence="1" type="ORF">UU67_C0020G0003</name>
</gene>
<dbReference type="Proteomes" id="UP000034753">
    <property type="component" value="Unassembled WGS sequence"/>
</dbReference>
<evidence type="ECO:0000313" key="2">
    <source>
        <dbReference type="Proteomes" id="UP000034753"/>
    </source>
</evidence>
<protein>
    <submittedName>
        <fullName evidence="1">Uncharacterized protein</fullName>
    </submittedName>
</protein>
<name>A0A0G0WNN7_9BACT</name>
<reference evidence="1 2" key="1">
    <citation type="journal article" date="2015" name="Nature">
        <title>rRNA introns, odd ribosomes, and small enigmatic genomes across a large radiation of phyla.</title>
        <authorList>
            <person name="Brown C.T."/>
            <person name="Hug L.A."/>
            <person name="Thomas B.C."/>
            <person name="Sharon I."/>
            <person name="Castelle C.J."/>
            <person name="Singh A."/>
            <person name="Wilkins M.J."/>
            <person name="Williams K.H."/>
            <person name="Banfield J.F."/>
        </authorList>
    </citation>
    <scope>NUCLEOTIDE SEQUENCE [LARGE SCALE GENOMIC DNA]</scope>
</reference>
<organism evidence="1 2">
    <name type="scientific">Candidatus Daviesbacteria bacterium GW2011_GWB1_41_5</name>
    <dbReference type="NCBI Taxonomy" id="1618429"/>
    <lineage>
        <taxon>Bacteria</taxon>
        <taxon>Candidatus Daviesiibacteriota</taxon>
    </lineage>
</organism>